<dbReference type="Proteomes" id="UP000016587">
    <property type="component" value="Chromosome"/>
</dbReference>
<name>T2GFD0_MEGG1</name>
<dbReference type="AlphaFoldDB" id="T2GFD0"/>
<dbReference type="EMBL" id="CP006585">
    <property type="protein sequence ID" value="AGW14998.1"/>
    <property type="molecule type" value="Genomic_DNA"/>
</dbReference>
<gene>
    <name evidence="2" type="ORF">DGI_3302</name>
</gene>
<accession>T2GFD0</accession>
<reference evidence="2 3" key="1">
    <citation type="journal article" date="2013" name="J. Bacteriol.">
        <title>Roles of HynAB and Ech, the only two hydrogenases found in the model sulfate reducer Desulfovibrio gigas.</title>
        <authorList>
            <person name="Morais-Silva F.O."/>
            <person name="Santos C.I."/>
            <person name="Rodrigues R."/>
            <person name="Pereira I.A."/>
            <person name="Rodrigues-Pousada C."/>
        </authorList>
    </citation>
    <scope>NUCLEOTIDE SEQUENCE [LARGE SCALE GENOMIC DNA]</scope>
    <source>
        <strain evidence="3">ATCC 19364 / DSM 1382 / NCIMB 9332 / VKM B-1759</strain>
    </source>
</reference>
<reference evidence="3" key="2">
    <citation type="submission" date="2013-07" db="EMBL/GenBank/DDBJ databases">
        <authorList>
            <person name="Morais-Silva F.O."/>
            <person name="Rezende A.M."/>
            <person name="Pimentel C."/>
            <person name="Resende D.M."/>
            <person name="Santos C.I."/>
            <person name="Clemente C."/>
            <person name="de Oliveira L.M."/>
            <person name="da Silva S.M."/>
            <person name="Costa D.A."/>
            <person name="Varela-Raposo A."/>
            <person name="Horacio E.C.A."/>
            <person name="Matos M."/>
            <person name="Flores O."/>
            <person name="Ruiz J.C."/>
            <person name="Rodrigues-Pousada C."/>
        </authorList>
    </citation>
    <scope>NUCLEOTIDE SEQUENCE [LARGE SCALE GENOMIC DNA]</scope>
    <source>
        <strain evidence="3">ATCC 19364 / DSM 1382 / NCIMB 9332 / VKM B-1759</strain>
    </source>
</reference>
<feature type="region of interest" description="Disordered" evidence="1">
    <location>
        <begin position="52"/>
        <end position="80"/>
    </location>
</feature>
<dbReference type="RefSeq" id="WP_021762103.1">
    <property type="nucleotide sequence ID" value="NC_022444.1"/>
</dbReference>
<protein>
    <submittedName>
        <fullName evidence="2">Uncharacterized protein</fullName>
    </submittedName>
</protein>
<dbReference type="HOGENOM" id="CLU_1861957_0_0_7"/>
<dbReference type="STRING" id="1121448.DGI_3302"/>
<evidence type="ECO:0000313" key="3">
    <source>
        <dbReference type="Proteomes" id="UP000016587"/>
    </source>
</evidence>
<evidence type="ECO:0000313" key="2">
    <source>
        <dbReference type="EMBL" id="AGW14998.1"/>
    </source>
</evidence>
<proteinExistence type="predicted"/>
<dbReference type="PATRIC" id="fig|1121448.10.peg.3253"/>
<keyword evidence="3" id="KW-1185">Reference proteome</keyword>
<sequence>MNVVAALRRYGVEPVWRGGKLGIVGLASLDAARAEMVKQLAAAHRQALLDELRPDPAPPSRATLGPIRQGGTHPSCEAWPDRPSSPCPDCGTLDAWEPTCAPRGWVCACKTMHACPGAREAARLLWRCDHEQPCSDA</sequence>
<organism evidence="2 3">
    <name type="scientific">Megalodesulfovibrio gigas (strain ATCC 19364 / DSM 1382 / NCIMB 9332 / VKM B-1759)</name>
    <name type="common">Desulfovibrio gigas</name>
    <dbReference type="NCBI Taxonomy" id="1121448"/>
    <lineage>
        <taxon>Bacteria</taxon>
        <taxon>Pseudomonadati</taxon>
        <taxon>Thermodesulfobacteriota</taxon>
        <taxon>Desulfovibrionia</taxon>
        <taxon>Desulfovibrionales</taxon>
        <taxon>Desulfovibrionaceae</taxon>
        <taxon>Megalodesulfovibrio</taxon>
    </lineage>
</organism>
<evidence type="ECO:0000256" key="1">
    <source>
        <dbReference type="SAM" id="MobiDB-lite"/>
    </source>
</evidence>
<dbReference type="KEGG" id="dgg:DGI_3302"/>